<keyword evidence="2" id="KW-0804">Transcription</keyword>
<evidence type="ECO:0000256" key="4">
    <source>
        <dbReference type="SAM" id="MobiDB-lite"/>
    </source>
</evidence>
<feature type="region of interest" description="Disordered" evidence="4">
    <location>
        <begin position="1"/>
        <end position="64"/>
    </location>
</feature>
<dbReference type="InterPro" id="IPR052416">
    <property type="entry name" value="GTF3C_component"/>
</dbReference>
<name>A0ABR3Z323_9PEZI</name>
<feature type="region of interest" description="Disordered" evidence="4">
    <location>
        <begin position="626"/>
        <end position="659"/>
    </location>
</feature>
<dbReference type="InterPro" id="IPR015943">
    <property type="entry name" value="WD40/YVTN_repeat-like_dom_sf"/>
</dbReference>
<feature type="compositionally biased region" description="Acidic residues" evidence="4">
    <location>
        <begin position="628"/>
        <end position="637"/>
    </location>
</feature>
<reference evidence="5 6" key="1">
    <citation type="journal article" date="2024" name="IMA Fungus">
        <title>IMA Genome - F19 : A genome assembly and annotation guide to empower mycologists, including annotated draft genome sequences of Ceratocystis pirilliformis, Diaporthe australafricana, Fusarium ophioides, Paecilomyces lecythidis, and Sporothrix stenoceras.</title>
        <authorList>
            <person name="Aylward J."/>
            <person name="Wilson A.M."/>
            <person name="Visagie C.M."/>
            <person name="Spraker J."/>
            <person name="Barnes I."/>
            <person name="Buitendag C."/>
            <person name="Ceriani C."/>
            <person name="Del Mar Angel L."/>
            <person name="du Plessis D."/>
            <person name="Fuchs T."/>
            <person name="Gasser K."/>
            <person name="Kramer D."/>
            <person name="Li W."/>
            <person name="Munsamy K."/>
            <person name="Piso A."/>
            <person name="Price J.L."/>
            <person name="Sonnekus B."/>
            <person name="Thomas C."/>
            <person name="van der Nest A."/>
            <person name="van Dijk A."/>
            <person name="van Heerden A."/>
            <person name="van Vuuren N."/>
            <person name="Yilmaz N."/>
            <person name="Duong T.A."/>
            <person name="van der Merwe N.A."/>
            <person name="Wingfield M.J."/>
            <person name="Wingfield B.D."/>
        </authorList>
    </citation>
    <scope>NUCLEOTIDE SEQUENCE [LARGE SCALE GENOMIC DNA]</scope>
    <source>
        <strain evidence="5 6">CMW 5346</strain>
    </source>
</reference>
<dbReference type="PANTHER" id="PTHR15052:SF2">
    <property type="entry name" value="GENERAL TRANSCRIPTION FACTOR 3C POLYPEPTIDE 2"/>
    <property type="match status" value="1"/>
</dbReference>
<dbReference type="SUPFAM" id="SSF50978">
    <property type="entry name" value="WD40 repeat-like"/>
    <property type="match status" value="1"/>
</dbReference>
<organism evidence="5 6">
    <name type="scientific">Sporothrix stenoceras</name>
    <dbReference type="NCBI Taxonomy" id="5173"/>
    <lineage>
        <taxon>Eukaryota</taxon>
        <taxon>Fungi</taxon>
        <taxon>Dikarya</taxon>
        <taxon>Ascomycota</taxon>
        <taxon>Pezizomycotina</taxon>
        <taxon>Sordariomycetes</taxon>
        <taxon>Sordariomycetidae</taxon>
        <taxon>Ophiostomatales</taxon>
        <taxon>Ophiostomataceae</taxon>
        <taxon>Sporothrix</taxon>
    </lineage>
</organism>
<gene>
    <name evidence="5" type="ORF">Sste5346_005635</name>
</gene>
<sequence length="702" mass="77611">MLKRVASAGLYDNGQVSKRQRSATPEDGPYATRDPDYNLDGAGDEDNLASSDGDERPDVVRAPPRSAYKIPAYTHENRTMRLYAGPLRKWDRRQALVNTVYGPRKSHIELFCELQQRWSRCTHPVAYRKLITETEVDPRGEVLVSPWLPNNLENNQKIAYITWSRNYVAAMQAAGQVPFGKIEDMSEQEAQPFLPWVVNPDANLDLISVYPTHVTLRAGASSTQRRLKGLKLPLLFNAGGKVLSLAWAPLPRNDHKNGSLLAVAVVPHDHDDVNDSGAFDSLLGMAATKQERTKLDERLGSVQFWRVSLRDGVNGPAYTFSDGLCLDSVCCFYWGWPKQLEWCPIQPHKSEWWPGLLAIRTEDGIVRIIKPKKGGEEGPKYGRGVRAMATLDFPGEDGVHATCMSWVGINRIVVGYTDGTIVLWSLFPQLVLLRIQTHTFALQDIKTGYPSKPYMVTVRPVEGVLRLIDLTRPSSEHTFHPSPVAGIQGNMLDWVEHMQGFATAAPANSPVNNKLDFLHHRHFPCPRKFFPSRRESPATCLAVGKVHPFALVGAADGKVWACNMLDTVFPTHWESHVPYSTLLLDSEFKKLSVRWRGAHVQYSGNSARGVVNLSFTFRQELDTKADVTDDDAMDMDDVSGPGPGSGSGSGQGQGQEAPGPVIHEKASAVSALAWNPDLAFGTHFAVGLASGLVLIRNCNGKI</sequence>
<proteinExistence type="predicted"/>
<comment type="caution">
    <text evidence="5">The sequence shown here is derived from an EMBL/GenBank/DDBJ whole genome shotgun (WGS) entry which is preliminary data.</text>
</comment>
<comment type="subcellular location">
    <subcellularLocation>
        <location evidence="1">Nucleus</location>
    </subcellularLocation>
</comment>
<evidence type="ECO:0008006" key="7">
    <source>
        <dbReference type="Google" id="ProtNLM"/>
    </source>
</evidence>
<keyword evidence="6" id="KW-1185">Reference proteome</keyword>
<evidence type="ECO:0000313" key="5">
    <source>
        <dbReference type="EMBL" id="KAL1894948.1"/>
    </source>
</evidence>
<evidence type="ECO:0000256" key="1">
    <source>
        <dbReference type="ARBA" id="ARBA00004123"/>
    </source>
</evidence>
<dbReference type="PANTHER" id="PTHR15052">
    <property type="entry name" value="RNA POLYMERASE III TRANSCRIPTION INITIATION FACTOR COMPLEX SUBUNIT"/>
    <property type="match status" value="1"/>
</dbReference>
<dbReference type="Proteomes" id="UP001583186">
    <property type="component" value="Unassembled WGS sequence"/>
</dbReference>
<keyword evidence="3" id="KW-0539">Nucleus</keyword>
<dbReference type="InterPro" id="IPR036322">
    <property type="entry name" value="WD40_repeat_dom_sf"/>
</dbReference>
<feature type="compositionally biased region" description="Gly residues" evidence="4">
    <location>
        <begin position="641"/>
        <end position="653"/>
    </location>
</feature>
<evidence type="ECO:0000256" key="2">
    <source>
        <dbReference type="ARBA" id="ARBA00023163"/>
    </source>
</evidence>
<accession>A0ABR3Z323</accession>
<dbReference type="EMBL" id="JAWCUI010000030">
    <property type="protein sequence ID" value="KAL1894948.1"/>
    <property type="molecule type" value="Genomic_DNA"/>
</dbReference>
<dbReference type="Gene3D" id="2.130.10.10">
    <property type="entry name" value="YVTN repeat-like/Quinoprotein amine dehydrogenase"/>
    <property type="match status" value="1"/>
</dbReference>
<evidence type="ECO:0000313" key="6">
    <source>
        <dbReference type="Proteomes" id="UP001583186"/>
    </source>
</evidence>
<evidence type="ECO:0000256" key="3">
    <source>
        <dbReference type="ARBA" id="ARBA00023242"/>
    </source>
</evidence>
<protein>
    <recommendedName>
        <fullName evidence="7">Transcription factor tfiiic complex subunit tfc6</fullName>
    </recommendedName>
</protein>